<feature type="chain" id="PRO_5039309051" evidence="1">
    <location>
        <begin position="22"/>
        <end position="102"/>
    </location>
</feature>
<accession>A0A9D7SIH6</accession>
<comment type="caution">
    <text evidence="2">The sequence shown here is derived from an EMBL/GenBank/DDBJ whole genome shotgun (WGS) entry which is preliminary data.</text>
</comment>
<name>A0A9D7SIH6_9BACT</name>
<keyword evidence="1" id="KW-0732">Signal</keyword>
<dbReference type="Proteomes" id="UP000886657">
    <property type="component" value="Unassembled WGS sequence"/>
</dbReference>
<evidence type="ECO:0000256" key="1">
    <source>
        <dbReference type="SAM" id="SignalP"/>
    </source>
</evidence>
<feature type="signal peptide" evidence="1">
    <location>
        <begin position="1"/>
        <end position="21"/>
    </location>
</feature>
<organism evidence="2 3">
    <name type="scientific">Candidatus Geothrix skivensis</name>
    <dbReference type="NCBI Taxonomy" id="2954439"/>
    <lineage>
        <taxon>Bacteria</taxon>
        <taxon>Pseudomonadati</taxon>
        <taxon>Acidobacteriota</taxon>
        <taxon>Holophagae</taxon>
        <taxon>Holophagales</taxon>
        <taxon>Holophagaceae</taxon>
        <taxon>Geothrix</taxon>
    </lineage>
</organism>
<protein>
    <submittedName>
        <fullName evidence="2">Uncharacterized protein</fullName>
    </submittedName>
</protein>
<evidence type="ECO:0000313" key="3">
    <source>
        <dbReference type="Proteomes" id="UP000886657"/>
    </source>
</evidence>
<dbReference type="EMBL" id="JADKIO010000009">
    <property type="protein sequence ID" value="MBK9797468.1"/>
    <property type="molecule type" value="Genomic_DNA"/>
</dbReference>
<dbReference type="AlphaFoldDB" id="A0A9D7SIH6"/>
<evidence type="ECO:0000313" key="2">
    <source>
        <dbReference type="EMBL" id="MBK9797468.1"/>
    </source>
</evidence>
<reference evidence="2" key="1">
    <citation type="submission" date="2020-10" db="EMBL/GenBank/DDBJ databases">
        <title>Connecting structure to function with the recovery of over 1000 high-quality activated sludge metagenome-assembled genomes encoding full-length rRNA genes using long-read sequencing.</title>
        <authorList>
            <person name="Singleton C.M."/>
            <person name="Petriglieri F."/>
            <person name="Kristensen J.M."/>
            <person name="Kirkegaard R.H."/>
            <person name="Michaelsen T.Y."/>
            <person name="Andersen M.H."/>
            <person name="Karst S.M."/>
            <person name="Dueholm M.S."/>
            <person name="Nielsen P.H."/>
            <person name="Albertsen M."/>
        </authorList>
    </citation>
    <scope>NUCLEOTIDE SEQUENCE</scope>
    <source>
        <strain evidence="2">Skiv_18-Q3-R9-52_MAXAC.067</strain>
    </source>
</reference>
<proteinExistence type="predicted"/>
<sequence>MRTLALLALATLAVLPLSAHGHGRHHRPWMEFRESCGPAYGWEARQHEVRRHGDRRWEDRWEDRYRDQRWERYDRDHRCEEPRVILRPLAPPFVGRVVVRFR</sequence>
<gene>
    <name evidence="2" type="ORF">IPP58_13410</name>
</gene>